<dbReference type="OrthoDB" id="2675092at2759"/>
<proteinExistence type="predicted"/>
<feature type="region of interest" description="Disordered" evidence="1">
    <location>
        <begin position="1"/>
        <end position="60"/>
    </location>
</feature>
<evidence type="ECO:0000256" key="1">
    <source>
        <dbReference type="SAM" id="MobiDB-lite"/>
    </source>
</evidence>
<dbReference type="InParanoid" id="A0A0D0BTA0"/>
<dbReference type="STRING" id="930992.A0A0D0BTA0"/>
<keyword evidence="4" id="KW-1185">Reference proteome</keyword>
<feature type="domain" description="CHAT" evidence="2">
    <location>
        <begin position="1240"/>
        <end position="1506"/>
    </location>
</feature>
<dbReference type="HOGENOM" id="CLU_001305_0_3_1"/>
<reference evidence="3 4" key="1">
    <citation type="submission" date="2014-04" db="EMBL/GenBank/DDBJ databases">
        <authorList>
            <consortium name="DOE Joint Genome Institute"/>
            <person name="Kuo A."/>
            <person name="Ruytinx J."/>
            <person name="Rineau F."/>
            <person name="Colpaert J."/>
            <person name="Kohler A."/>
            <person name="Nagy L.G."/>
            <person name="Floudas D."/>
            <person name="Copeland A."/>
            <person name="Barry K.W."/>
            <person name="Cichocki N."/>
            <person name="Veneault-Fourrey C."/>
            <person name="LaButti K."/>
            <person name="Lindquist E.A."/>
            <person name="Lipzen A."/>
            <person name="Lundell T."/>
            <person name="Morin E."/>
            <person name="Murat C."/>
            <person name="Sun H."/>
            <person name="Tunlid A."/>
            <person name="Henrissat B."/>
            <person name="Grigoriev I.V."/>
            <person name="Hibbett D.S."/>
            <person name="Martin F."/>
            <person name="Nordberg H.P."/>
            <person name="Cantor M.N."/>
            <person name="Hua S.X."/>
        </authorList>
    </citation>
    <scope>NUCLEOTIDE SEQUENCE [LARGE SCALE GENOMIC DNA]</scope>
    <source>
        <strain evidence="3 4">UH-Slu-Lm8-n1</strain>
    </source>
</reference>
<gene>
    <name evidence="3" type="ORF">CY34DRAFT_800621</name>
</gene>
<dbReference type="EMBL" id="KN835161">
    <property type="protein sequence ID" value="KIK46278.1"/>
    <property type="molecule type" value="Genomic_DNA"/>
</dbReference>
<dbReference type="PANTHER" id="PTHR19959">
    <property type="entry name" value="KINESIN LIGHT CHAIN"/>
    <property type="match status" value="1"/>
</dbReference>
<dbReference type="Gene3D" id="1.25.40.10">
    <property type="entry name" value="Tetratricopeptide repeat domain"/>
    <property type="match status" value="4"/>
</dbReference>
<evidence type="ECO:0000313" key="3">
    <source>
        <dbReference type="EMBL" id="KIK46278.1"/>
    </source>
</evidence>
<dbReference type="Pfam" id="PF12770">
    <property type="entry name" value="CHAT"/>
    <property type="match status" value="1"/>
</dbReference>
<dbReference type="InterPro" id="IPR024983">
    <property type="entry name" value="CHAT_dom"/>
</dbReference>
<dbReference type="PANTHER" id="PTHR19959:SF119">
    <property type="entry name" value="FUNGAL LIPASE-LIKE DOMAIN-CONTAINING PROTEIN"/>
    <property type="match status" value="1"/>
</dbReference>
<dbReference type="InterPro" id="IPR011990">
    <property type="entry name" value="TPR-like_helical_dom_sf"/>
</dbReference>
<organism evidence="3 4">
    <name type="scientific">Suillus luteus UH-Slu-Lm8-n1</name>
    <dbReference type="NCBI Taxonomy" id="930992"/>
    <lineage>
        <taxon>Eukaryota</taxon>
        <taxon>Fungi</taxon>
        <taxon>Dikarya</taxon>
        <taxon>Basidiomycota</taxon>
        <taxon>Agaricomycotina</taxon>
        <taxon>Agaricomycetes</taxon>
        <taxon>Agaricomycetidae</taxon>
        <taxon>Boletales</taxon>
        <taxon>Suillineae</taxon>
        <taxon>Suillaceae</taxon>
        <taxon>Suillus</taxon>
    </lineage>
</organism>
<evidence type="ECO:0000313" key="4">
    <source>
        <dbReference type="Proteomes" id="UP000054485"/>
    </source>
</evidence>
<feature type="compositionally biased region" description="Low complexity" evidence="1">
    <location>
        <begin position="11"/>
        <end position="36"/>
    </location>
</feature>
<dbReference type="Pfam" id="PF13374">
    <property type="entry name" value="TPR_10"/>
    <property type="match status" value="3"/>
</dbReference>
<evidence type="ECO:0000259" key="2">
    <source>
        <dbReference type="Pfam" id="PF12770"/>
    </source>
</evidence>
<sequence>MAHRRRVTVESSSSSDSDADSDFSSASSHKTSPTSPVEESAPSSRKRKCESSDDDNDNKAKCSKCLRSEEPSHPEHTQNSGETHLGEVQQVVVTTIRAAGLTLGLRRIPAGFHVVFKADGAEYQTSNKSVRIDQAVVEWHEHILLPCEPSSKVWVSVYASFELGPMLCHGELLRTFEISVGELLDRSEKSHPIIFPPKQEEVVSACTSLSMTLEQRLSDENNIAVLCPPTALTSGENTDTLTLRTDAGYRLLARYRRTQDNSDLNQSIKHFERASDLCPMDHPYRPAALFNLANVKFVSCQADGRFLDISISLFQDALDLRPSDHPDRAITQLHLGIAMLSRFAKRGFQTDADAAEELLSEVLDVCHASSHIHRAALLAIKTSALHPAASIDGNNLGRERPAASMLPLSPSQLANKAERCLRRDDPHALDEVISLHYDALGYYNTMHACRGQLLSNLSTMLITRFNRRGNVEDMDLAIALGREALALRPVGHTDRSKTLNNLANQLSTRFHHRGDAEDLDQAIAFHREALALRPVGHTDRSSSLNNLAVQLSTRFNHRGNAEDIDQAIALGKEALALCPVGHTDRSKTLNNLANRLSTRFAHQGNAEDLDQAIALHREALALRPVGHTDRSSSLNNLAVQLSTRSDHRGSAEDLDQAIALHREALALCPVGHTDRSSSLHNLANRLSIRFAHRGNAEDLDQAIALGREALALRPVALALRPVGHTDRSKTLNNLANRLSTRFSHRGNAEDLDQAVALGKEALALCPVGHTDRSKSLNNLAVQLSTRFDHRGSAEDLDQAIAFHREALALRPVGHTDRSKTLNSLTVRLSTRFAHRGSAEDLDQAIALGREALALCPVDRSSSLNNLAAQLSTRFDHRGNAEDLDQAIALGREALALRPVGHTDRPSSLNNLAAQLSTRFDHRGNAEDLNESQENLCYALTLLTQHDPRRLIVHDSFATIHLSFHSPGLDGTGEDTDSLNAAMHHFKAATNFVPGGLLLRLQASLRWVHHADQYRHSTELEAYGTSMQLMDAYMSATASVSSRHSAMKDFPKMLAVDAASCALRSGDVRRAVELLEQGRTIIWTQMTRLRTPLDNLQTHSEHAAALMKRFRDLSSLLDRPPASHADHAQSVDVEAADVRYRRLVEDWNGVVEEIRKIEGFSRFLLPPMFADLQKAARDGPIIVLIASESSCDAIIIIHTQPPTSFQLPTNIAKLTTLELELREAVGKDTSPKGNQTALIKALRKLWDDVVCPVVENLSGFAPRGSRIWWCPTSLFNFLPLHAAGEYRANGKSLSQQYISSYTPSLTALMRARKSHDRSPSVLFAAIGQNLPAGASFTLDCVEPELELVRSLLPPPPTVSFTKITSVDATKSRALRALQDNTWLHFACHGTQKLDDPFKSAFLMRDQPLSLLDITKMDISRHEFAFLSACETAVGDFTTPDEVIHLAAGLQFAGVKSVVGTLWKVNDSTVQRLVEAFYKKLCGDGKMNSGRAARALHQAVFSLVHDKENPMPLDQRIVFIHIGA</sequence>
<protein>
    <recommendedName>
        <fullName evidence="2">CHAT domain-containing protein</fullName>
    </recommendedName>
</protein>
<reference evidence="4" key="2">
    <citation type="submission" date="2015-01" db="EMBL/GenBank/DDBJ databases">
        <title>Evolutionary Origins and Diversification of the Mycorrhizal Mutualists.</title>
        <authorList>
            <consortium name="DOE Joint Genome Institute"/>
            <consortium name="Mycorrhizal Genomics Consortium"/>
            <person name="Kohler A."/>
            <person name="Kuo A."/>
            <person name="Nagy L.G."/>
            <person name="Floudas D."/>
            <person name="Copeland A."/>
            <person name="Barry K.W."/>
            <person name="Cichocki N."/>
            <person name="Veneault-Fourrey C."/>
            <person name="LaButti K."/>
            <person name="Lindquist E.A."/>
            <person name="Lipzen A."/>
            <person name="Lundell T."/>
            <person name="Morin E."/>
            <person name="Murat C."/>
            <person name="Riley R."/>
            <person name="Ohm R."/>
            <person name="Sun H."/>
            <person name="Tunlid A."/>
            <person name="Henrissat B."/>
            <person name="Grigoriev I.V."/>
            <person name="Hibbett D.S."/>
            <person name="Martin F."/>
        </authorList>
    </citation>
    <scope>NUCLEOTIDE SEQUENCE [LARGE SCALE GENOMIC DNA]</scope>
    <source>
        <strain evidence="4">UH-Slu-Lm8-n1</strain>
    </source>
</reference>
<name>A0A0D0BTA0_9AGAM</name>
<dbReference type="Proteomes" id="UP000054485">
    <property type="component" value="Unassembled WGS sequence"/>
</dbReference>
<accession>A0A0D0BTA0</accession>
<dbReference type="SUPFAM" id="SSF81901">
    <property type="entry name" value="HCP-like"/>
    <property type="match status" value="1"/>
</dbReference>